<accession>A0A0C2WZM7</accession>
<dbReference type="EMBL" id="KN818272">
    <property type="protein sequence ID" value="KIL62326.1"/>
    <property type="molecule type" value="Genomic_DNA"/>
</dbReference>
<sequence>MWVWRIDGDLSVVPKYVRRHVFSWHHEAGKEENCGELGAIAPGPNGHEVIVKHAGVHKFLKAIEMLKFGTKSIGAFQMVSRHLVKKSDTYQNESRTT</sequence>
<reference evidence="1 2" key="1">
    <citation type="submission" date="2014-04" db="EMBL/GenBank/DDBJ databases">
        <title>Evolutionary Origins and Diversification of the Mycorrhizal Mutualists.</title>
        <authorList>
            <consortium name="DOE Joint Genome Institute"/>
            <consortium name="Mycorrhizal Genomics Consortium"/>
            <person name="Kohler A."/>
            <person name="Kuo A."/>
            <person name="Nagy L.G."/>
            <person name="Floudas D."/>
            <person name="Copeland A."/>
            <person name="Barry K.W."/>
            <person name="Cichocki N."/>
            <person name="Veneault-Fourrey C."/>
            <person name="LaButti K."/>
            <person name="Lindquist E.A."/>
            <person name="Lipzen A."/>
            <person name="Lundell T."/>
            <person name="Morin E."/>
            <person name="Murat C."/>
            <person name="Riley R."/>
            <person name="Ohm R."/>
            <person name="Sun H."/>
            <person name="Tunlid A."/>
            <person name="Henrissat B."/>
            <person name="Grigoriev I.V."/>
            <person name="Hibbett D.S."/>
            <person name="Martin F."/>
        </authorList>
    </citation>
    <scope>NUCLEOTIDE SEQUENCE [LARGE SCALE GENOMIC DNA]</scope>
    <source>
        <strain evidence="1 2">Koide BX008</strain>
    </source>
</reference>
<organism evidence="1 2">
    <name type="scientific">Amanita muscaria (strain Koide BX008)</name>
    <dbReference type="NCBI Taxonomy" id="946122"/>
    <lineage>
        <taxon>Eukaryota</taxon>
        <taxon>Fungi</taxon>
        <taxon>Dikarya</taxon>
        <taxon>Basidiomycota</taxon>
        <taxon>Agaricomycotina</taxon>
        <taxon>Agaricomycetes</taxon>
        <taxon>Agaricomycetidae</taxon>
        <taxon>Agaricales</taxon>
        <taxon>Pluteineae</taxon>
        <taxon>Amanitaceae</taxon>
        <taxon>Amanita</taxon>
    </lineage>
</organism>
<dbReference type="AlphaFoldDB" id="A0A0C2WZM7"/>
<proteinExistence type="predicted"/>
<gene>
    <name evidence="1" type="ORF">M378DRAFT_165869</name>
</gene>
<dbReference type="InParanoid" id="A0A0C2WZM7"/>
<name>A0A0C2WZM7_AMAMK</name>
<protein>
    <submittedName>
        <fullName evidence="1">Uncharacterized protein</fullName>
    </submittedName>
</protein>
<dbReference type="Proteomes" id="UP000054549">
    <property type="component" value="Unassembled WGS sequence"/>
</dbReference>
<keyword evidence="2" id="KW-1185">Reference proteome</keyword>
<evidence type="ECO:0000313" key="2">
    <source>
        <dbReference type="Proteomes" id="UP000054549"/>
    </source>
</evidence>
<dbReference type="HOGENOM" id="CLU_2346223_0_0_1"/>
<evidence type="ECO:0000313" key="1">
    <source>
        <dbReference type="EMBL" id="KIL62326.1"/>
    </source>
</evidence>